<comment type="pathway">
    <text evidence="3">Lipid metabolism.</text>
</comment>
<dbReference type="GO" id="GO:0004144">
    <property type="term" value="F:diacylglycerol O-acyltransferase activity"/>
    <property type="evidence" value="ECO:0007669"/>
    <property type="project" value="UniProtKB-EC"/>
</dbReference>
<evidence type="ECO:0000256" key="5">
    <source>
        <dbReference type="ARBA" id="ARBA00013244"/>
    </source>
</evidence>
<dbReference type="GO" id="GO:0005789">
    <property type="term" value="C:endoplasmic reticulum membrane"/>
    <property type="evidence" value="ECO:0007669"/>
    <property type="project" value="UniProtKB-SubCell"/>
</dbReference>
<gene>
    <name evidence="15" type="ORF">OESDEN_18143</name>
</gene>
<evidence type="ECO:0000256" key="9">
    <source>
        <dbReference type="ARBA" id="ARBA00022798"/>
    </source>
</evidence>
<reference evidence="15 16" key="1">
    <citation type="submission" date="2014-03" db="EMBL/GenBank/DDBJ databases">
        <title>Draft genome of the hookworm Oesophagostomum dentatum.</title>
        <authorList>
            <person name="Mitreva M."/>
        </authorList>
    </citation>
    <scope>NUCLEOTIDE SEQUENCE [LARGE SCALE GENOMIC DNA]</scope>
    <source>
        <strain evidence="15 16">OD-Hann</strain>
    </source>
</reference>
<keyword evidence="14 15" id="KW-0012">Acyltransferase</keyword>
<keyword evidence="9" id="KW-0319">Glycerol metabolism</keyword>
<keyword evidence="13" id="KW-0472">Membrane</keyword>
<protein>
    <recommendedName>
        <fullName evidence="5">diacylglycerol O-acyltransferase</fullName>
        <ecNumber evidence="5">2.3.1.20</ecNumber>
    </recommendedName>
</protein>
<evidence type="ECO:0000256" key="14">
    <source>
        <dbReference type="ARBA" id="ARBA00023315"/>
    </source>
</evidence>
<name>A0A0B1SG76_OESDE</name>
<dbReference type="GO" id="GO:0019432">
    <property type="term" value="P:triglyceride biosynthetic process"/>
    <property type="evidence" value="ECO:0007669"/>
    <property type="project" value="TreeGrafter"/>
</dbReference>
<evidence type="ECO:0000256" key="7">
    <source>
        <dbReference type="ARBA" id="ARBA00022679"/>
    </source>
</evidence>
<keyword evidence="8" id="KW-0812">Transmembrane</keyword>
<sequence>MRLFLNICISRLFRSCFHTWFAEYFPGRLHKTADLPPSHNYLLACHPHGIISMGVFCSFATYFCDKDIKFPGIAFKMCILSCNFKVMIRRELLMLMGMIDVSKESIEYVLNGPGTGRAITVVVGGAEEAMEARPGSHTLTLKNRKGFVKESLKTGAYLVPVYTFGENEIFHQVSMERRRLGFLKSKVEKKRKFSFSSSSAVIWNFSKFLQLPKPHP</sequence>
<evidence type="ECO:0000256" key="1">
    <source>
        <dbReference type="ARBA" id="ARBA00004477"/>
    </source>
</evidence>
<proteinExistence type="inferred from homology"/>
<dbReference type="CDD" id="cd07987">
    <property type="entry name" value="LPLAT_MGAT-like"/>
    <property type="match status" value="1"/>
</dbReference>
<keyword evidence="12" id="KW-0443">Lipid metabolism</keyword>
<evidence type="ECO:0000256" key="13">
    <source>
        <dbReference type="ARBA" id="ARBA00023136"/>
    </source>
</evidence>
<dbReference type="GO" id="GO:0006071">
    <property type="term" value="P:glycerol metabolic process"/>
    <property type="evidence" value="ECO:0007669"/>
    <property type="project" value="UniProtKB-KW"/>
</dbReference>
<keyword evidence="11" id="KW-1133">Transmembrane helix</keyword>
<keyword evidence="10" id="KW-0256">Endoplasmic reticulum</keyword>
<dbReference type="AlphaFoldDB" id="A0A0B1SG76"/>
<evidence type="ECO:0000313" key="15">
    <source>
        <dbReference type="EMBL" id="KHJ82165.1"/>
    </source>
</evidence>
<dbReference type="Pfam" id="PF03982">
    <property type="entry name" value="DAGAT"/>
    <property type="match status" value="1"/>
</dbReference>
<organism evidence="15 16">
    <name type="scientific">Oesophagostomum dentatum</name>
    <name type="common">Nodular worm</name>
    <dbReference type="NCBI Taxonomy" id="61180"/>
    <lineage>
        <taxon>Eukaryota</taxon>
        <taxon>Metazoa</taxon>
        <taxon>Ecdysozoa</taxon>
        <taxon>Nematoda</taxon>
        <taxon>Chromadorea</taxon>
        <taxon>Rhabditida</taxon>
        <taxon>Rhabditina</taxon>
        <taxon>Rhabditomorpha</taxon>
        <taxon>Strongyloidea</taxon>
        <taxon>Strongylidae</taxon>
        <taxon>Oesophagostomum</taxon>
    </lineage>
</organism>
<accession>A0A0B1SG76</accession>
<dbReference type="EC" id="2.3.1.20" evidence="5"/>
<dbReference type="OrthoDB" id="264532at2759"/>
<evidence type="ECO:0000256" key="8">
    <source>
        <dbReference type="ARBA" id="ARBA00022692"/>
    </source>
</evidence>
<evidence type="ECO:0000256" key="2">
    <source>
        <dbReference type="ARBA" id="ARBA00004771"/>
    </source>
</evidence>
<keyword evidence="16" id="KW-1185">Reference proteome</keyword>
<dbReference type="InterPro" id="IPR007130">
    <property type="entry name" value="DAGAT"/>
</dbReference>
<evidence type="ECO:0000256" key="3">
    <source>
        <dbReference type="ARBA" id="ARBA00005189"/>
    </source>
</evidence>
<comment type="pathway">
    <text evidence="2">Glycerolipid metabolism; triacylglycerol biosynthesis.</text>
</comment>
<dbReference type="PANTHER" id="PTHR12317:SF0">
    <property type="entry name" value="ACYLTRANSFERASE"/>
    <property type="match status" value="1"/>
</dbReference>
<evidence type="ECO:0000313" key="16">
    <source>
        <dbReference type="Proteomes" id="UP000053660"/>
    </source>
</evidence>
<dbReference type="PANTHER" id="PTHR12317">
    <property type="entry name" value="DIACYLGLYCEROL O-ACYLTRANSFERASE"/>
    <property type="match status" value="1"/>
</dbReference>
<dbReference type="EMBL" id="KN581659">
    <property type="protein sequence ID" value="KHJ82165.1"/>
    <property type="molecule type" value="Genomic_DNA"/>
</dbReference>
<comment type="similarity">
    <text evidence="4">Belongs to the diacylglycerol acyltransferase family.</text>
</comment>
<dbReference type="Proteomes" id="UP000053660">
    <property type="component" value="Unassembled WGS sequence"/>
</dbReference>
<keyword evidence="7 15" id="KW-0808">Transferase</keyword>
<evidence type="ECO:0000256" key="6">
    <source>
        <dbReference type="ARBA" id="ARBA00022516"/>
    </source>
</evidence>
<evidence type="ECO:0000256" key="11">
    <source>
        <dbReference type="ARBA" id="ARBA00022989"/>
    </source>
</evidence>
<comment type="subcellular location">
    <subcellularLocation>
        <location evidence="1">Endoplasmic reticulum membrane</location>
        <topology evidence="1">Multi-pass membrane protein</topology>
    </subcellularLocation>
</comment>
<evidence type="ECO:0000256" key="4">
    <source>
        <dbReference type="ARBA" id="ARBA00005420"/>
    </source>
</evidence>
<keyword evidence="6" id="KW-0444">Lipid biosynthesis</keyword>
<evidence type="ECO:0000256" key="10">
    <source>
        <dbReference type="ARBA" id="ARBA00022824"/>
    </source>
</evidence>
<evidence type="ECO:0000256" key="12">
    <source>
        <dbReference type="ARBA" id="ARBA00023098"/>
    </source>
</evidence>